<proteinExistence type="predicted"/>
<dbReference type="Proteomes" id="UP000264353">
    <property type="component" value="Chromosome A4"/>
</dbReference>
<accession>A0A397ZQB8</accession>
<feature type="chain" id="PRO_5017392666" evidence="1">
    <location>
        <begin position="22"/>
        <end position="65"/>
    </location>
</feature>
<reference evidence="2 3" key="1">
    <citation type="submission" date="2018-06" db="EMBL/GenBank/DDBJ databases">
        <title>WGS assembly of Brassica rapa FPsc.</title>
        <authorList>
            <person name="Bowman J."/>
            <person name="Kohchi T."/>
            <person name="Yamato K."/>
            <person name="Jenkins J."/>
            <person name="Shu S."/>
            <person name="Ishizaki K."/>
            <person name="Yamaoka S."/>
            <person name="Nishihama R."/>
            <person name="Nakamura Y."/>
            <person name="Berger F."/>
            <person name="Adam C."/>
            <person name="Aki S."/>
            <person name="Althoff F."/>
            <person name="Araki T."/>
            <person name="Arteaga-Vazquez M."/>
            <person name="Balasubrmanian S."/>
            <person name="Bauer D."/>
            <person name="Boehm C."/>
            <person name="Briginshaw L."/>
            <person name="Caballero-Perez J."/>
            <person name="Catarino B."/>
            <person name="Chen F."/>
            <person name="Chiyoda S."/>
            <person name="Chovatia M."/>
            <person name="Davies K."/>
            <person name="Delmans M."/>
            <person name="Demura T."/>
            <person name="Dierschke T."/>
            <person name="Dolan L."/>
            <person name="Dorantes-Acosta A."/>
            <person name="Eklund D."/>
            <person name="Florent S."/>
            <person name="Flores-Sandoval E."/>
            <person name="Fujiyama A."/>
            <person name="Fukuzawa H."/>
            <person name="Galik B."/>
            <person name="Grimanelli D."/>
            <person name="Grimwood J."/>
            <person name="Grossniklaus U."/>
            <person name="Hamada T."/>
            <person name="Haseloff J."/>
            <person name="Hetherington A."/>
            <person name="Higo A."/>
            <person name="Hirakawa Y."/>
            <person name="Hundley H."/>
            <person name="Ikeda Y."/>
            <person name="Inoue K."/>
            <person name="Inoue S."/>
            <person name="Ishida S."/>
            <person name="Jia Q."/>
            <person name="Kakita M."/>
            <person name="Kanazawa T."/>
            <person name="Kawai Y."/>
            <person name="Kawashima T."/>
            <person name="Kennedy M."/>
            <person name="Kinose K."/>
            <person name="Kinoshita T."/>
            <person name="Kohara Y."/>
            <person name="Koide E."/>
            <person name="Komatsu K."/>
            <person name="Kopischke S."/>
            <person name="Kubo M."/>
            <person name="Kyozuka J."/>
            <person name="Lagercrantz U."/>
            <person name="Lin S."/>
            <person name="Lindquist E."/>
            <person name="Lipzen A."/>
            <person name="Lu C."/>
            <person name="Luna E."/>
            <person name="Martienssen R."/>
            <person name="Minamino N."/>
            <person name="Mizutani M."/>
            <person name="Mizutani M."/>
            <person name="Mochizuki N."/>
            <person name="Monte I."/>
            <person name="Mosher R."/>
            <person name="Nagasaki H."/>
            <person name="Nakagami H."/>
            <person name="Naramoto S."/>
            <person name="Nishitani K."/>
            <person name="Ohtani M."/>
            <person name="Okamoto T."/>
            <person name="Okumura M."/>
            <person name="Phillips J."/>
            <person name="Pollak B."/>
            <person name="Reinders A."/>
            <person name="Roevekamp M."/>
            <person name="Sano R."/>
            <person name="Sawa S."/>
            <person name="Schmid M."/>
            <person name="Shirakawa M."/>
            <person name="Solano R."/>
            <person name="Spunde A."/>
            <person name="Suetsugu N."/>
            <person name="Sugano S."/>
            <person name="Sugiyama A."/>
            <person name="Sun R."/>
            <person name="Suzuki Y."/>
            <person name="Takenaka M."/>
            <person name="Takezawa D."/>
            <person name="Tomogane H."/>
            <person name="Tsuzuki M."/>
            <person name="Ueda T."/>
            <person name="Umeda M."/>
            <person name="Ward J."/>
            <person name="Watanabe Y."/>
            <person name="Yazaki K."/>
            <person name="Yokoyama R."/>
            <person name="Yoshitake Y."/>
            <person name="Yotsui I."/>
            <person name="Zachgo S."/>
            <person name="Schmutz J."/>
        </authorList>
    </citation>
    <scope>NUCLEOTIDE SEQUENCE [LARGE SCALE GENOMIC DNA]</scope>
    <source>
        <strain evidence="3">cv. B-3</strain>
    </source>
</reference>
<evidence type="ECO:0000313" key="3">
    <source>
        <dbReference type="Proteomes" id="UP000264353"/>
    </source>
</evidence>
<name>A0A397ZQB8_BRACM</name>
<dbReference type="EMBL" id="CM010631">
    <property type="protein sequence ID" value="RID67218.1"/>
    <property type="molecule type" value="Genomic_DNA"/>
</dbReference>
<protein>
    <submittedName>
        <fullName evidence="2">Uncharacterized protein</fullName>
    </submittedName>
</protein>
<sequence length="65" mass="7106">MKCCKFTALALMNLLITLVSIESILELQSLFPNVVTSATAQLASDVDVTLFLEDFNSGLDLLRSK</sequence>
<evidence type="ECO:0000256" key="1">
    <source>
        <dbReference type="SAM" id="SignalP"/>
    </source>
</evidence>
<gene>
    <name evidence="2" type="ORF">BRARA_D02309</name>
</gene>
<keyword evidence="1" id="KW-0732">Signal</keyword>
<dbReference type="AlphaFoldDB" id="A0A397ZQB8"/>
<evidence type="ECO:0000313" key="2">
    <source>
        <dbReference type="EMBL" id="RID67218.1"/>
    </source>
</evidence>
<organism evidence="2 3">
    <name type="scientific">Brassica campestris</name>
    <name type="common">Field mustard</name>
    <dbReference type="NCBI Taxonomy" id="3711"/>
    <lineage>
        <taxon>Eukaryota</taxon>
        <taxon>Viridiplantae</taxon>
        <taxon>Streptophyta</taxon>
        <taxon>Embryophyta</taxon>
        <taxon>Tracheophyta</taxon>
        <taxon>Spermatophyta</taxon>
        <taxon>Magnoliopsida</taxon>
        <taxon>eudicotyledons</taxon>
        <taxon>Gunneridae</taxon>
        <taxon>Pentapetalae</taxon>
        <taxon>rosids</taxon>
        <taxon>malvids</taxon>
        <taxon>Brassicales</taxon>
        <taxon>Brassicaceae</taxon>
        <taxon>Brassiceae</taxon>
        <taxon>Brassica</taxon>
    </lineage>
</organism>
<feature type="signal peptide" evidence="1">
    <location>
        <begin position="1"/>
        <end position="21"/>
    </location>
</feature>